<keyword evidence="6" id="KW-0564">Palmitate</keyword>
<keyword evidence="5" id="KW-0472">Membrane</keyword>
<evidence type="ECO:0000256" key="4">
    <source>
        <dbReference type="ARBA" id="ARBA00022729"/>
    </source>
</evidence>
<comment type="caution">
    <text evidence="10">The sequence shown here is derived from an EMBL/GenBank/DDBJ whole genome shotgun (WGS) entry which is preliminary data.</text>
</comment>
<evidence type="ECO:0000256" key="6">
    <source>
        <dbReference type="ARBA" id="ARBA00023139"/>
    </source>
</evidence>
<dbReference type="InterPro" id="IPR057336">
    <property type="entry name" value="GerAC_N"/>
</dbReference>
<sequence>MKIKQKTLDDVQMATAVGYDYVDENSIEVTAVAPNYQPDKKVINEVYSAVGELSKEVRNKVNEQSEKPFVSGKIQLALYSRKLAEKGIIEVIDTLQRDPSVGASVLLAVVDGSCKELLNIQYGNSDNGIYLSNLIEQNEDMGIIPMSNLHTFLYSYYSEGKDPFLPMMALKDGRASLAGLAFFNKDKMVDTFNGQDVFIFKSLLENSETDGSIEVKLQSKDKYASLANIQSSRSISIPSPMTTKQITISVKIKSVLRETSGKNLTPKKVKNIEKMAEKEFEKRAEKLIKRFQSENIDPLGIGEETRTSTRHWNYDQWKTIYPEIPIKVKADIRILETGVID</sequence>
<dbReference type="RefSeq" id="WP_114747013.1">
    <property type="nucleotide sequence ID" value="NZ_QQAY01000019.1"/>
</dbReference>
<evidence type="ECO:0000256" key="1">
    <source>
        <dbReference type="ARBA" id="ARBA00004635"/>
    </source>
</evidence>
<dbReference type="InterPro" id="IPR046953">
    <property type="entry name" value="Spore_GerAC-like_C"/>
</dbReference>
<dbReference type="Gene3D" id="3.30.300.210">
    <property type="entry name" value="Nutrient germinant receptor protein C, domain 3"/>
    <property type="match status" value="1"/>
</dbReference>
<evidence type="ECO:0000256" key="5">
    <source>
        <dbReference type="ARBA" id="ARBA00023136"/>
    </source>
</evidence>
<evidence type="ECO:0000259" key="8">
    <source>
        <dbReference type="Pfam" id="PF05504"/>
    </source>
</evidence>
<keyword evidence="11" id="KW-1185">Reference proteome</keyword>
<evidence type="ECO:0000313" key="11">
    <source>
        <dbReference type="Proteomes" id="UP000255326"/>
    </source>
</evidence>
<dbReference type="OrthoDB" id="2592518at2"/>
<dbReference type="InterPro" id="IPR008844">
    <property type="entry name" value="Spore_GerAC-like"/>
</dbReference>
<name>A0A370G2A8_9BACI</name>
<proteinExistence type="inferred from homology"/>
<dbReference type="PANTHER" id="PTHR35789:SF1">
    <property type="entry name" value="SPORE GERMINATION PROTEIN B3"/>
    <property type="match status" value="1"/>
</dbReference>
<evidence type="ECO:0000256" key="7">
    <source>
        <dbReference type="ARBA" id="ARBA00023288"/>
    </source>
</evidence>
<dbReference type="PANTHER" id="PTHR35789">
    <property type="entry name" value="SPORE GERMINATION PROTEIN B3"/>
    <property type="match status" value="1"/>
</dbReference>
<protein>
    <submittedName>
        <fullName evidence="10">Spore germination protein</fullName>
    </submittedName>
</protein>
<dbReference type="Pfam" id="PF25198">
    <property type="entry name" value="Spore_GerAC_N"/>
    <property type="match status" value="1"/>
</dbReference>
<dbReference type="EMBL" id="QQAY01000019">
    <property type="protein sequence ID" value="RDI38001.1"/>
    <property type="molecule type" value="Genomic_DNA"/>
</dbReference>
<feature type="domain" description="Spore germination protein N-terminal" evidence="9">
    <location>
        <begin position="5"/>
        <end position="169"/>
    </location>
</feature>
<keyword evidence="7" id="KW-0449">Lipoprotein</keyword>
<dbReference type="GO" id="GO:0009847">
    <property type="term" value="P:spore germination"/>
    <property type="evidence" value="ECO:0007669"/>
    <property type="project" value="InterPro"/>
</dbReference>
<dbReference type="NCBIfam" id="TIGR02887">
    <property type="entry name" value="spore_ger_x_C"/>
    <property type="match status" value="1"/>
</dbReference>
<evidence type="ECO:0000259" key="9">
    <source>
        <dbReference type="Pfam" id="PF25198"/>
    </source>
</evidence>
<dbReference type="AlphaFoldDB" id="A0A370G2A8"/>
<comment type="subcellular location">
    <subcellularLocation>
        <location evidence="1">Membrane</location>
        <topology evidence="1">Lipid-anchor</topology>
    </subcellularLocation>
</comment>
<evidence type="ECO:0000256" key="2">
    <source>
        <dbReference type="ARBA" id="ARBA00007886"/>
    </source>
</evidence>
<gene>
    <name evidence="10" type="ORF">DFR59_11913</name>
</gene>
<dbReference type="InterPro" id="IPR038501">
    <property type="entry name" value="Spore_GerAC_C_sf"/>
</dbReference>
<feature type="domain" description="Spore germination GerAC-like C-terminal" evidence="8">
    <location>
        <begin position="179"/>
        <end position="338"/>
    </location>
</feature>
<accession>A0A370G2A8</accession>
<organism evidence="10 11">
    <name type="scientific">Falsibacillus pallidus</name>
    <dbReference type="NCBI Taxonomy" id="493781"/>
    <lineage>
        <taxon>Bacteria</taxon>
        <taxon>Bacillati</taxon>
        <taxon>Bacillota</taxon>
        <taxon>Bacilli</taxon>
        <taxon>Bacillales</taxon>
        <taxon>Bacillaceae</taxon>
        <taxon>Falsibacillus</taxon>
    </lineage>
</organism>
<reference evidence="10 11" key="1">
    <citation type="submission" date="2018-07" db="EMBL/GenBank/DDBJ databases">
        <title>Genomic Encyclopedia of Type Strains, Phase IV (KMG-IV): sequencing the most valuable type-strain genomes for metagenomic binning, comparative biology and taxonomic classification.</title>
        <authorList>
            <person name="Goeker M."/>
        </authorList>
    </citation>
    <scope>NUCLEOTIDE SEQUENCE [LARGE SCALE GENOMIC DNA]</scope>
    <source>
        <strain evidence="10 11">DSM 25281</strain>
    </source>
</reference>
<evidence type="ECO:0000313" key="10">
    <source>
        <dbReference type="EMBL" id="RDI38001.1"/>
    </source>
</evidence>
<keyword evidence="4" id="KW-0732">Signal</keyword>
<evidence type="ECO:0000256" key="3">
    <source>
        <dbReference type="ARBA" id="ARBA00022544"/>
    </source>
</evidence>
<dbReference type="Proteomes" id="UP000255326">
    <property type="component" value="Unassembled WGS sequence"/>
</dbReference>
<comment type="similarity">
    <text evidence="2">Belongs to the GerABKC lipoprotein family.</text>
</comment>
<keyword evidence="3" id="KW-0309">Germination</keyword>
<dbReference type="GO" id="GO:0016020">
    <property type="term" value="C:membrane"/>
    <property type="evidence" value="ECO:0007669"/>
    <property type="project" value="UniProtKB-SubCell"/>
</dbReference>
<dbReference type="Pfam" id="PF05504">
    <property type="entry name" value="Spore_GerAC"/>
    <property type="match status" value="1"/>
</dbReference>